<dbReference type="AlphaFoldDB" id="A0A6J7L0P4"/>
<evidence type="ECO:0000256" key="5">
    <source>
        <dbReference type="ARBA" id="ARBA00023136"/>
    </source>
</evidence>
<proteinExistence type="predicted"/>
<comment type="subcellular location">
    <subcellularLocation>
        <location evidence="1">Cell membrane</location>
        <topology evidence="1">Multi-pass membrane protein</topology>
    </subcellularLocation>
</comment>
<dbReference type="PANTHER" id="PTHR30250">
    <property type="entry name" value="PST FAMILY PREDICTED COLANIC ACID TRANSPORTER"/>
    <property type="match status" value="1"/>
</dbReference>
<feature type="transmembrane region" description="Helical" evidence="6">
    <location>
        <begin position="173"/>
        <end position="192"/>
    </location>
</feature>
<evidence type="ECO:0000256" key="1">
    <source>
        <dbReference type="ARBA" id="ARBA00004651"/>
    </source>
</evidence>
<evidence type="ECO:0000256" key="4">
    <source>
        <dbReference type="ARBA" id="ARBA00022989"/>
    </source>
</evidence>
<keyword evidence="5 6" id="KW-0472">Membrane</keyword>
<evidence type="ECO:0000313" key="7">
    <source>
        <dbReference type="EMBL" id="CAB4959939.1"/>
    </source>
</evidence>
<feature type="transmembrane region" description="Helical" evidence="6">
    <location>
        <begin position="352"/>
        <end position="372"/>
    </location>
</feature>
<dbReference type="EMBL" id="CAFBMW010000034">
    <property type="protein sequence ID" value="CAB4959939.1"/>
    <property type="molecule type" value="Genomic_DNA"/>
</dbReference>
<keyword evidence="4 6" id="KW-1133">Transmembrane helix</keyword>
<gene>
    <name evidence="7" type="ORF">UFOPK3662_03159</name>
</gene>
<feature type="transmembrane region" description="Helical" evidence="6">
    <location>
        <begin position="213"/>
        <end position="234"/>
    </location>
</feature>
<feature type="transmembrane region" description="Helical" evidence="6">
    <location>
        <begin position="280"/>
        <end position="303"/>
    </location>
</feature>
<dbReference type="InterPro" id="IPR050833">
    <property type="entry name" value="Poly_Biosynth_Transport"/>
</dbReference>
<organism evidence="7">
    <name type="scientific">freshwater metagenome</name>
    <dbReference type="NCBI Taxonomy" id="449393"/>
    <lineage>
        <taxon>unclassified sequences</taxon>
        <taxon>metagenomes</taxon>
        <taxon>ecological metagenomes</taxon>
    </lineage>
</organism>
<feature type="transmembrane region" description="Helical" evidence="6">
    <location>
        <begin position="12"/>
        <end position="33"/>
    </location>
</feature>
<feature type="transmembrane region" description="Helical" evidence="6">
    <location>
        <begin position="246"/>
        <end position="268"/>
    </location>
</feature>
<feature type="transmembrane region" description="Helical" evidence="6">
    <location>
        <begin position="146"/>
        <end position="167"/>
    </location>
</feature>
<keyword evidence="3 6" id="KW-0812">Transmembrane</keyword>
<feature type="transmembrane region" description="Helical" evidence="6">
    <location>
        <begin position="323"/>
        <end position="345"/>
    </location>
</feature>
<keyword evidence="2" id="KW-1003">Cell membrane</keyword>
<name>A0A6J7L0P4_9ZZZZ</name>
<dbReference type="PANTHER" id="PTHR30250:SF11">
    <property type="entry name" value="O-ANTIGEN TRANSPORTER-RELATED"/>
    <property type="match status" value="1"/>
</dbReference>
<sequence length="402" mass="40764">MPHDAPARPRSTLSVLGAAVTSGLAGYVVLVLAARGLEKAVNADFLVFWGTVFGFFGVLIGVTTETTRTVFASRGTTGTTRVFPVVLGAGAVLVAVVAASGPLWAPPLFGDPWPGLLAPVVVGIALFLVHATVAGAAAGTGQWDSYGLLVGLESVARLVAVAAAVALGAHVVGLAWAVVGACGTWLLLWLASPRQRALWHVRADVTPGGLVRRLAAAATASGVSALLLVGYPVLLKLTTPEDVFAGAAPIILAVSLCRAPLMVPLGAYQNVVVTRVATHGVRALVPVAAGLGVLTVVGSLAAWPIGPWAMRVVNPAYHVDGPVFAGLVLGAGLIALLTVTGAAAVALDHHTVYLVGWICATLAAIAVLLTPWSLETRVVVSLLVGPVVGVAVHLALGRQRIG</sequence>
<evidence type="ECO:0000256" key="2">
    <source>
        <dbReference type="ARBA" id="ARBA00022475"/>
    </source>
</evidence>
<feature type="transmembrane region" description="Helical" evidence="6">
    <location>
        <begin position="82"/>
        <end position="104"/>
    </location>
</feature>
<reference evidence="7" key="1">
    <citation type="submission" date="2020-05" db="EMBL/GenBank/DDBJ databases">
        <authorList>
            <person name="Chiriac C."/>
            <person name="Salcher M."/>
            <person name="Ghai R."/>
            <person name="Kavagutti S V."/>
        </authorList>
    </citation>
    <scope>NUCLEOTIDE SEQUENCE</scope>
</reference>
<accession>A0A6J7L0P4</accession>
<feature type="transmembrane region" description="Helical" evidence="6">
    <location>
        <begin position="45"/>
        <end position="62"/>
    </location>
</feature>
<dbReference type="GO" id="GO:0005886">
    <property type="term" value="C:plasma membrane"/>
    <property type="evidence" value="ECO:0007669"/>
    <property type="project" value="UniProtKB-SubCell"/>
</dbReference>
<evidence type="ECO:0000256" key="3">
    <source>
        <dbReference type="ARBA" id="ARBA00022692"/>
    </source>
</evidence>
<protein>
    <submittedName>
        <fullName evidence="7">Unannotated protein</fullName>
    </submittedName>
</protein>
<feature type="transmembrane region" description="Helical" evidence="6">
    <location>
        <begin position="116"/>
        <end position="139"/>
    </location>
</feature>
<feature type="transmembrane region" description="Helical" evidence="6">
    <location>
        <begin position="378"/>
        <end position="396"/>
    </location>
</feature>
<evidence type="ECO:0000256" key="6">
    <source>
        <dbReference type="SAM" id="Phobius"/>
    </source>
</evidence>